<dbReference type="EMBL" id="HF548270">
    <property type="protein sequence ID" value="CCO20829.1"/>
    <property type="molecule type" value="Genomic_DNA"/>
</dbReference>
<dbReference type="Pfam" id="PF02585">
    <property type="entry name" value="PIG-L"/>
    <property type="match status" value="1"/>
</dbReference>
<organism evidence="1">
    <name type="scientific">termite gut metagenome</name>
    <dbReference type="NCBI Taxonomy" id="433724"/>
    <lineage>
        <taxon>unclassified sequences</taxon>
        <taxon>metagenomes</taxon>
        <taxon>organismal metagenomes</taxon>
    </lineage>
</organism>
<reference evidence="1" key="2">
    <citation type="journal article" date="2013" name="Biotechnol. Biofuels">
        <title>Mining for hemicellulases in the fungus-growing termite Pseudacanthotermes militaris using functional metagenomics.</title>
        <authorList>
            <person name="Bastien G."/>
            <person name="Arnal G."/>
            <person name="Bozonnet S."/>
            <person name="Laguerre S."/>
            <person name="Ferreira F."/>
            <person name="Faure R."/>
            <person name="Henrissat B."/>
            <person name="Lefevre F."/>
            <person name="Robe P."/>
            <person name="Bouchez O."/>
            <person name="Noirot C."/>
            <person name="Dumon C."/>
            <person name="O'Donohue M."/>
        </authorList>
    </citation>
    <scope>NUCLEOTIDE SEQUENCE</scope>
</reference>
<dbReference type="Gene3D" id="3.40.50.10320">
    <property type="entry name" value="LmbE-like"/>
    <property type="match status" value="1"/>
</dbReference>
<evidence type="ECO:0000313" key="1">
    <source>
        <dbReference type="EMBL" id="CCO20829.1"/>
    </source>
</evidence>
<name>S0DDQ3_9ZZZZ</name>
<gene>
    <name evidence="1" type="ORF">BN138_17</name>
</gene>
<dbReference type="InterPro" id="IPR003737">
    <property type="entry name" value="GlcNAc_PI_deacetylase-related"/>
</dbReference>
<evidence type="ECO:0008006" key="2">
    <source>
        <dbReference type="Google" id="ProtNLM"/>
    </source>
</evidence>
<sequence>MQKFTKPAAVLVPFGEFEGGSAADALAATTDLCIAAHQDDIEIMAFGPIAACFDDAGRRFSGVVVSDGAGSPRSGPYAGCTDEQMKKLRAAEQLNAARIGRYAAQALLGFTSAEIKDKTNAAVADDLEKLLLTAAPKNVYTHNLADKHDTHVAVALRVIGALRRLPPKKRPEKVYGMEVWRGLDWLLDSDKVLFNTAAHPNLAAALLGVHDSQITGGKRYDAAALGRRLANATFFESHATDKAESLSFAMDITPLMEAPGLSPAEFAAGCIESFKNDVAARLNKLF</sequence>
<dbReference type="AlphaFoldDB" id="S0DDQ3"/>
<reference evidence="1" key="1">
    <citation type="submission" date="2012-10" db="EMBL/GenBank/DDBJ databases">
        <authorList>
            <person name="Sandrine L."/>
        </authorList>
    </citation>
    <scope>NUCLEOTIDE SEQUENCE</scope>
</reference>
<dbReference type="SUPFAM" id="SSF102588">
    <property type="entry name" value="LmbE-like"/>
    <property type="match status" value="1"/>
</dbReference>
<proteinExistence type="predicted"/>
<protein>
    <recommendedName>
        <fullName evidence="2">PIG-L family deacetylase</fullName>
    </recommendedName>
</protein>
<dbReference type="InterPro" id="IPR024078">
    <property type="entry name" value="LmbE-like_dom_sf"/>
</dbReference>
<accession>S0DDQ3</accession>